<dbReference type="Proteomes" id="UP001156601">
    <property type="component" value="Unassembled WGS sequence"/>
</dbReference>
<feature type="domain" description="HAMP" evidence="6">
    <location>
        <begin position="435"/>
        <end position="489"/>
    </location>
</feature>
<protein>
    <submittedName>
        <fullName evidence="7">Methyl-accepting chemotaxis protein</fullName>
    </submittedName>
</protein>
<dbReference type="CDD" id="cd06225">
    <property type="entry name" value="HAMP"/>
    <property type="match status" value="1"/>
</dbReference>
<keyword evidence="8" id="KW-1185">Reference proteome</keyword>
<dbReference type="PROSITE" id="PS50111">
    <property type="entry name" value="CHEMOTAXIS_TRANSDUC_2"/>
    <property type="match status" value="1"/>
</dbReference>
<name>A0AA37T0W4_9ALTE</name>
<evidence type="ECO:0000313" key="8">
    <source>
        <dbReference type="Proteomes" id="UP001156601"/>
    </source>
</evidence>
<dbReference type="EMBL" id="BSOT01000005">
    <property type="protein sequence ID" value="GLR69565.1"/>
    <property type="molecule type" value="Genomic_DNA"/>
</dbReference>
<evidence type="ECO:0000259" key="6">
    <source>
        <dbReference type="PROSITE" id="PS50885"/>
    </source>
</evidence>
<gene>
    <name evidence="7" type="ORF">GCM10007852_04730</name>
</gene>
<dbReference type="GO" id="GO:0006935">
    <property type="term" value="P:chemotaxis"/>
    <property type="evidence" value="ECO:0007669"/>
    <property type="project" value="UniProtKB-ARBA"/>
</dbReference>
<dbReference type="CDD" id="cd11386">
    <property type="entry name" value="MCP_signal"/>
    <property type="match status" value="1"/>
</dbReference>
<feature type="domain" description="Methyl-accepting transducer" evidence="5">
    <location>
        <begin position="494"/>
        <end position="730"/>
    </location>
</feature>
<accession>A0AA37T0W4</accession>
<evidence type="ECO:0000256" key="1">
    <source>
        <dbReference type="ARBA" id="ARBA00004370"/>
    </source>
</evidence>
<dbReference type="PANTHER" id="PTHR32089:SF112">
    <property type="entry name" value="LYSOZYME-LIKE PROTEIN-RELATED"/>
    <property type="match status" value="1"/>
</dbReference>
<dbReference type="SUPFAM" id="SSF58104">
    <property type="entry name" value="Methyl-accepting chemotaxis protein (MCP) signaling domain"/>
    <property type="match status" value="1"/>
</dbReference>
<evidence type="ECO:0000256" key="3">
    <source>
        <dbReference type="ARBA" id="ARBA00029447"/>
    </source>
</evidence>
<dbReference type="SMART" id="SM00304">
    <property type="entry name" value="HAMP"/>
    <property type="match status" value="1"/>
</dbReference>
<dbReference type="Gene3D" id="1.10.287.950">
    <property type="entry name" value="Methyl-accepting chemotaxis protein"/>
    <property type="match status" value="1"/>
</dbReference>
<evidence type="ECO:0000313" key="7">
    <source>
        <dbReference type="EMBL" id="GLR69565.1"/>
    </source>
</evidence>
<dbReference type="Pfam" id="PF00015">
    <property type="entry name" value="MCPsignal"/>
    <property type="match status" value="1"/>
</dbReference>
<comment type="caution">
    <text evidence="7">The sequence shown here is derived from an EMBL/GenBank/DDBJ whole genome shotgun (WGS) entry which is preliminary data.</text>
</comment>
<dbReference type="AlphaFoldDB" id="A0AA37T0W4"/>
<sequence>MATLPVLIGSYIIGKSAVDVGKASLEDDARRSLVAIRDITATQISSYIKDIEKQALTMSDNLMVIDAMQDFSQAFARYSNDANAIAIAPEQEKQKSIKAYYTEQFGARFTELNQRAPNNADAIIAQLPNNALALQFDFISDNPNPLGSKQLMNETAHSTEYDVFHAKYHPIFRDYIERFGFYDLFLVDHDTGEIVYSVFKELDFATSLKNGPYANSGIGEAYEMAENLSNKDDTYLSDFAEYYPSYNAPASFISTPIYNGERKIGILILQMPVDKINQVMTHNQEWEETGLGMSGETYLVGEDFTMRSNGRFLLEDKSAYLALMHEVGLPADVIEALGVQETSIGLQPVKTQGTEAALAGESGFAIFDDYRGVSVLSAYKPVDIKGLNWVIMSEIDEAEAFASIEALRANTTTIALIILAISGVLGPLAAWLLAKSMVKPISDLKETILCLVEGEGDLTKRVDVQGKTEVTEVALSLNKFIDHLDGTFSNLIKSAMRLVPMSKELSDGNIEITKAANEQNKQISVLRDRILAAGESSDKVKQESDAIMDESNEGTRSVTDGLRVFDETTGEMEKLTDIIGETTSSVDSLKSQSDKIVTVIDVISEIADQTNLLALNAAIEAARAGEAGRGFAVVADEVRSLASRTRQSTQEVSAMVEAIQSGTNIVVSTMSQGIESTKSCQNKIHEAKDKLGLINTTMNQINGRVTEITKTVTEQRYNFDKVSKDFDDLDLCFHNSQQASMVSVQVGIDMSKMSVKLHGMVDHFKLTDSNWSTKKRGGVRIDQEMVTSIVQNSKDEQPEDMLF</sequence>
<dbReference type="PROSITE" id="PS50885">
    <property type="entry name" value="HAMP"/>
    <property type="match status" value="1"/>
</dbReference>
<evidence type="ECO:0000256" key="2">
    <source>
        <dbReference type="ARBA" id="ARBA00023224"/>
    </source>
</evidence>
<dbReference type="FunFam" id="1.10.287.950:FF:000001">
    <property type="entry name" value="Methyl-accepting chemotaxis sensory transducer"/>
    <property type="match status" value="1"/>
</dbReference>
<proteinExistence type="inferred from homology"/>
<evidence type="ECO:0000259" key="5">
    <source>
        <dbReference type="PROSITE" id="PS50111"/>
    </source>
</evidence>
<dbReference type="Pfam" id="PF00672">
    <property type="entry name" value="HAMP"/>
    <property type="match status" value="1"/>
</dbReference>
<dbReference type="GO" id="GO:0007165">
    <property type="term" value="P:signal transduction"/>
    <property type="evidence" value="ECO:0007669"/>
    <property type="project" value="UniProtKB-KW"/>
</dbReference>
<dbReference type="Gene3D" id="3.30.450.20">
    <property type="entry name" value="PAS domain"/>
    <property type="match status" value="1"/>
</dbReference>
<keyword evidence="2 4" id="KW-0807">Transducer</keyword>
<reference evidence="7" key="2">
    <citation type="submission" date="2023-01" db="EMBL/GenBank/DDBJ databases">
        <title>Draft genome sequence of Agaribacter marinus strain NBRC 110023.</title>
        <authorList>
            <person name="Sun Q."/>
            <person name="Mori K."/>
        </authorList>
    </citation>
    <scope>NUCLEOTIDE SEQUENCE</scope>
    <source>
        <strain evidence="7">NBRC 110023</strain>
    </source>
</reference>
<dbReference type="GO" id="GO:0016020">
    <property type="term" value="C:membrane"/>
    <property type="evidence" value="ECO:0007669"/>
    <property type="project" value="UniProtKB-SubCell"/>
</dbReference>
<comment type="similarity">
    <text evidence="3">Belongs to the methyl-accepting chemotaxis (MCP) protein family.</text>
</comment>
<organism evidence="7 8">
    <name type="scientific">Agaribacter marinus</name>
    <dbReference type="NCBI Taxonomy" id="1431249"/>
    <lineage>
        <taxon>Bacteria</taxon>
        <taxon>Pseudomonadati</taxon>
        <taxon>Pseudomonadota</taxon>
        <taxon>Gammaproteobacteria</taxon>
        <taxon>Alteromonadales</taxon>
        <taxon>Alteromonadaceae</taxon>
        <taxon>Agaribacter</taxon>
    </lineage>
</organism>
<comment type="subcellular location">
    <subcellularLocation>
        <location evidence="1">Membrane</location>
    </subcellularLocation>
</comment>
<dbReference type="PANTHER" id="PTHR32089">
    <property type="entry name" value="METHYL-ACCEPTING CHEMOTAXIS PROTEIN MCPB"/>
    <property type="match status" value="1"/>
</dbReference>
<dbReference type="SMART" id="SM00283">
    <property type="entry name" value="MA"/>
    <property type="match status" value="1"/>
</dbReference>
<evidence type="ECO:0000256" key="4">
    <source>
        <dbReference type="PROSITE-ProRule" id="PRU00284"/>
    </source>
</evidence>
<dbReference type="InterPro" id="IPR004089">
    <property type="entry name" value="MCPsignal_dom"/>
</dbReference>
<reference evidence="7" key="1">
    <citation type="journal article" date="2014" name="Int. J. Syst. Evol. Microbiol.">
        <title>Complete genome sequence of Corynebacterium casei LMG S-19264T (=DSM 44701T), isolated from a smear-ripened cheese.</title>
        <authorList>
            <consortium name="US DOE Joint Genome Institute (JGI-PGF)"/>
            <person name="Walter F."/>
            <person name="Albersmeier A."/>
            <person name="Kalinowski J."/>
            <person name="Ruckert C."/>
        </authorList>
    </citation>
    <scope>NUCLEOTIDE SEQUENCE</scope>
    <source>
        <strain evidence="7">NBRC 110023</strain>
    </source>
</reference>
<dbReference type="InterPro" id="IPR003660">
    <property type="entry name" value="HAMP_dom"/>
</dbReference>